<gene>
    <name evidence="3" type="ORF">HGP29_09945</name>
</gene>
<keyword evidence="1" id="KW-1133">Transmembrane helix</keyword>
<keyword evidence="4" id="KW-1185">Reference proteome</keyword>
<evidence type="ECO:0000313" key="4">
    <source>
        <dbReference type="Proteomes" id="UP000585050"/>
    </source>
</evidence>
<keyword evidence="3" id="KW-0645">Protease</keyword>
<dbReference type="Proteomes" id="UP000585050">
    <property type="component" value="Unassembled WGS sequence"/>
</dbReference>
<comment type="caution">
    <text evidence="3">The sequence shown here is derived from an EMBL/GenBank/DDBJ whole genome shotgun (WGS) entry which is preliminary data.</text>
</comment>
<dbReference type="InterPro" id="IPR003675">
    <property type="entry name" value="Rce1/LyrA-like_dom"/>
</dbReference>
<sequence length="278" mass="31956">MNTISYPNIKQSFGIFGIYLLSLLISVPLYFIFEAFNVNQNVMILFSYLVSSSFTFLIIHYLRFKQNEVFKYQFRKTPFMVYALSLCAMFCFQLSIITPISSLIPLTNDYLDTVKSMIDDRYFLTLFSIVIIAPVMEEFIFRGIMLDGLLKNYTPWKAIFLSSFLFGLIHMNLIQAVHAGLGGVLFGWIYYKTKNLLLPILLHSINNFFAFKELTSIPDDFDIEQPFYDVMGGIENYLLMAAVALIILGLSIYQINTLLGEDVKKGDENEPINVIKSQ</sequence>
<keyword evidence="1" id="KW-0812">Transmembrane</keyword>
<feature type="transmembrane region" description="Helical" evidence="1">
    <location>
        <begin position="82"/>
        <end position="102"/>
    </location>
</feature>
<dbReference type="GO" id="GO:0080120">
    <property type="term" value="P:CAAX-box protein maturation"/>
    <property type="evidence" value="ECO:0007669"/>
    <property type="project" value="UniProtKB-ARBA"/>
</dbReference>
<evidence type="ECO:0000259" key="2">
    <source>
        <dbReference type="Pfam" id="PF02517"/>
    </source>
</evidence>
<accession>A0A7X8SJS3</accession>
<dbReference type="InterPro" id="IPR052710">
    <property type="entry name" value="CAAX_protease"/>
</dbReference>
<keyword evidence="1" id="KW-0472">Membrane</keyword>
<feature type="transmembrane region" description="Helical" evidence="1">
    <location>
        <begin position="45"/>
        <end position="62"/>
    </location>
</feature>
<feature type="transmembrane region" description="Helical" evidence="1">
    <location>
        <begin position="237"/>
        <end position="255"/>
    </location>
</feature>
<feature type="transmembrane region" description="Helical" evidence="1">
    <location>
        <begin position="122"/>
        <end position="146"/>
    </location>
</feature>
<name>A0A7X8SJS3_9BACT</name>
<proteinExistence type="predicted"/>
<organism evidence="3 4">
    <name type="scientific">Flammeovirga agarivorans</name>
    <dbReference type="NCBI Taxonomy" id="2726742"/>
    <lineage>
        <taxon>Bacteria</taxon>
        <taxon>Pseudomonadati</taxon>
        <taxon>Bacteroidota</taxon>
        <taxon>Cytophagia</taxon>
        <taxon>Cytophagales</taxon>
        <taxon>Flammeovirgaceae</taxon>
        <taxon>Flammeovirga</taxon>
    </lineage>
</organism>
<dbReference type="GO" id="GO:0006508">
    <property type="term" value="P:proteolysis"/>
    <property type="evidence" value="ECO:0007669"/>
    <property type="project" value="UniProtKB-KW"/>
</dbReference>
<dbReference type="PANTHER" id="PTHR36435">
    <property type="entry name" value="SLR1288 PROTEIN"/>
    <property type="match status" value="1"/>
</dbReference>
<dbReference type="AlphaFoldDB" id="A0A7X8SJS3"/>
<keyword evidence="3" id="KW-0378">Hydrolase</keyword>
<feature type="domain" description="CAAX prenyl protease 2/Lysostaphin resistance protein A-like" evidence="2">
    <location>
        <begin position="123"/>
        <end position="209"/>
    </location>
</feature>
<dbReference type="RefSeq" id="WP_168882247.1">
    <property type="nucleotide sequence ID" value="NZ_JABAIL010000003.1"/>
</dbReference>
<protein>
    <submittedName>
        <fullName evidence="3">CPBP family intramembrane metalloprotease</fullName>
    </submittedName>
</protein>
<feature type="transmembrane region" description="Helical" evidence="1">
    <location>
        <begin position="12"/>
        <end position="33"/>
    </location>
</feature>
<dbReference type="PANTHER" id="PTHR36435:SF1">
    <property type="entry name" value="CAAX AMINO TERMINAL PROTEASE FAMILY PROTEIN"/>
    <property type="match status" value="1"/>
</dbReference>
<dbReference type="GO" id="GO:0008237">
    <property type="term" value="F:metallopeptidase activity"/>
    <property type="evidence" value="ECO:0007669"/>
    <property type="project" value="UniProtKB-KW"/>
</dbReference>
<dbReference type="Pfam" id="PF02517">
    <property type="entry name" value="Rce1-like"/>
    <property type="match status" value="1"/>
</dbReference>
<evidence type="ECO:0000313" key="3">
    <source>
        <dbReference type="EMBL" id="NLR91528.1"/>
    </source>
</evidence>
<feature type="transmembrane region" description="Helical" evidence="1">
    <location>
        <begin position="158"/>
        <end position="191"/>
    </location>
</feature>
<reference evidence="3 4" key="1">
    <citation type="submission" date="2020-04" db="EMBL/GenBank/DDBJ databases">
        <title>Flammeovirga sp. SR4, a novel species isolated from seawater.</title>
        <authorList>
            <person name="Wang X."/>
        </authorList>
    </citation>
    <scope>NUCLEOTIDE SEQUENCE [LARGE SCALE GENOMIC DNA]</scope>
    <source>
        <strain evidence="3 4">SR4</strain>
    </source>
</reference>
<dbReference type="GO" id="GO:0004175">
    <property type="term" value="F:endopeptidase activity"/>
    <property type="evidence" value="ECO:0007669"/>
    <property type="project" value="UniProtKB-ARBA"/>
</dbReference>
<evidence type="ECO:0000256" key="1">
    <source>
        <dbReference type="SAM" id="Phobius"/>
    </source>
</evidence>
<keyword evidence="3" id="KW-0482">Metalloprotease</keyword>
<dbReference type="EMBL" id="JABAIL010000003">
    <property type="protein sequence ID" value="NLR91528.1"/>
    <property type="molecule type" value="Genomic_DNA"/>
</dbReference>